<proteinExistence type="inferred from homology"/>
<organism evidence="5 6">
    <name type="scientific">Pilimelia terevasa</name>
    <dbReference type="NCBI Taxonomy" id="53372"/>
    <lineage>
        <taxon>Bacteria</taxon>
        <taxon>Bacillati</taxon>
        <taxon>Actinomycetota</taxon>
        <taxon>Actinomycetes</taxon>
        <taxon>Micromonosporales</taxon>
        <taxon>Micromonosporaceae</taxon>
        <taxon>Pilimelia</taxon>
    </lineage>
</organism>
<dbReference type="Pfam" id="PF00535">
    <property type="entry name" value="Glycos_transf_2"/>
    <property type="match status" value="1"/>
</dbReference>
<evidence type="ECO:0000313" key="6">
    <source>
        <dbReference type="Proteomes" id="UP000662200"/>
    </source>
</evidence>
<dbReference type="InterPro" id="IPR001173">
    <property type="entry name" value="Glyco_trans_2-like"/>
</dbReference>
<dbReference type="Proteomes" id="UP000662200">
    <property type="component" value="Unassembled WGS sequence"/>
</dbReference>
<keyword evidence="6" id="KW-1185">Reference proteome</keyword>
<dbReference type="EMBL" id="BMQC01000014">
    <property type="protein sequence ID" value="GGK38206.1"/>
    <property type="molecule type" value="Genomic_DNA"/>
</dbReference>
<dbReference type="InterPro" id="IPR050834">
    <property type="entry name" value="Glycosyltransf_2"/>
</dbReference>
<gene>
    <name evidence="5" type="ORF">GCM10010124_33780</name>
</gene>
<comment type="caution">
    <text evidence="5">The sequence shown here is derived from an EMBL/GenBank/DDBJ whole genome shotgun (WGS) entry which is preliminary data.</text>
</comment>
<dbReference type="SUPFAM" id="SSF53448">
    <property type="entry name" value="Nucleotide-diphospho-sugar transferases"/>
    <property type="match status" value="1"/>
</dbReference>
<evidence type="ECO:0000256" key="2">
    <source>
        <dbReference type="ARBA" id="ARBA00022676"/>
    </source>
</evidence>
<reference evidence="5" key="2">
    <citation type="submission" date="2020-09" db="EMBL/GenBank/DDBJ databases">
        <authorList>
            <person name="Sun Q."/>
            <person name="Ohkuma M."/>
        </authorList>
    </citation>
    <scope>NUCLEOTIDE SEQUENCE</scope>
    <source>
        <strain evidence="5">JCM 3091</strain>
    </source>
</reference>
<reference evidence="5" key="1">
    <citation type="journal article" date="2014" name="Int. J. Syst. Evol. Microbiol.">
        <title>Complete genome sequence of Corynebacterium casei LMG S-19264T (=DSM 44701T), isolated from a smear-ripened cheese.</title>
        <authorList>
            <consortium name="US DOE Joint Genome Institute (JGI-PGF)"/>
            <person name="Walter F."/>
            <person name="Albersmeier A."/>
            <person name="Kalinowski J."/>
            <person name="Ruckert C."/>
        </authorList>
    </citation>
    <scope>NUCLEOTIDE SEQUENCE</scope>
    <source>
        <strain evidence="5">JCM 3091</strain>
    </source>
</reference>
<dbReference type="InterPro" id="IPR029044">
    <property type="entry name" value="Nucleotide-diphossugar_trans"/>
</dbReference>
<keyword evidence="2" id="KW-0328">Glycosyltransferase</keyword>
<keyword evidence="3 5" id="KW-0808">Transferase</keyword>
<evidence type="ECO:0000256" key="3">
    <source>
        <dbReference type="ARBA" id="ARBA00022679"/>
    </source>
</evidence>
<protein>
    <submittedName>
        <fullName evidence="5">Glycosyl transferase</fullName>
    </submittedName>
</protein>
<evidence type="ECO:0000313" key="5">
    <source>
        <dbReference type="EMBL" id="GGK38206.1"/>
    </source>
</evidence>
<dbReference type="Gene3D" id="3.90.550.10">
    <property type="entry name" value="Spore Coat Polysaccharide Biosynthesis Protein SpsA, Chain A"/>
    <property type="match status" value="1"/>
</dbReference>
<dbReference type="GO" id="GO:0016757">
    <property type="term" value="F:glycosyltransferase activity"/>
    <property type="evidence" value="ECO:0007669"/>
    <property type="project" value="UniProtKB-KW"/>
</dbReference>
<evidence type="ECO:0000259" key="4">
    <source>
        <dbReference type="Pfam" id="PF00535"/>
    </source>
</evidence>
<dbReference type="PANTHER" id="PTHR43685">
    <property type="entry name" value="GLYCOSYLTRANSFERASE"/>
    <property type="match status" value="1"/>
</dbReference>
<accession>A0A8J3FJ93</accession>
<name>A0A8J3FJ93_9ACTN</name>
<dbReference type="PANTHER" id="PTHR43685:SF5">
    <property type="entry name" value="GLYCOSYLTRANSFERASE EPSE-RELATED"/>
    <property type="match status" value="1"/>
</dbReference>
<feature type="domain" description="Glycosyltransferase 2-like" evidence="4">
    <location>
        <begin position="6"/>
        <end position="170"/>
    </location>
</feature>
<dbReference type="AlphaFoldDB" id="A0A8J3FJ93"/>
<dbReference type="RefSeq" id="WP_189115317.1">
    <property type="nucleotide sequence ID" value="NZ_BMQC01000014.1"/>
</dbReference>
<dbReference type="CDD" id="cd00761">
    <property type="entry name" value="Glyco_tranf_GTA_type"/>
    <property type="match status" value="1"/>
</dbReference>
<evidence type="ECO:0000256" key="1">
    <source>
        <dbReference type="ARBA" id="ARBA00006739"/>
    </source>
</evidence>
<comment type="similarity">
    <text evidence="1">Belongs to the glycosyltransferase 2 family.</text>
</comment>
<sequence length="247" mass="27448">MPRTLSIITAAHAPSASYLKEAYESLSAQELPDGWQWEWLVQEDGETGTVAAALPADERIKAASARPGGPGVARTVALSRATGELIKNFDADDKLLPGALARDIKKLDELPEIGWTTSRVLDLLPNGEVVSWEHEDPAEGLIPRGQTLREWRENAWRLPIHPVTMCMRRDLCIALGGWMALTSAEDTGLLIPASVLRDGYFIHEPSMLYRKHPEQVTVQQYHVDEIERERRRLLIASRADALAQLCG</sequence>